<dbReference type="PANTHER" id="PTHR44051">
    <property type="entry name" value="GLUTATHIONE S-TRANSFERASE-RELATED"/>
    <property type="match status" value="1"/>
</dbReference>
<proteinExistence type="predicted"/>
<evidence type="ECO:0000259" key="2">
    <source>
        <dbReference type="PROSITE" id="PS50405"/>
    </source>
</evidence>
<dbReference type="SUPFAM" id="SSF52833">
    <property type="entry name" value="Thioredoxin-like"/>
    <property type="match status" value="1"/>
</dbReference>
<evidence type="ECO:0000313" key="3">
    <source>
        <dbReference type="EMBL" id="CTQ72744.1"/>
    </source>
</evidence>
<dbReference type="EC" id="2.5.1.18" evidence="3"/>
<dbReference type="InterPro" id="IPR036249">
    <property type="entry name" value="Thioredoxin-like_sf"/>
</dbReference>
<name>A0A0M6ZPX1_9HYPH</name>
<sequence>MKLFYKPGACSMAAHILLNEAGAPYLLEKVDTEQGTTETGVSYLTTNPRGYVPALRLDDGAVLTENVAILHWIGEQFPELAPEFNEQPLLRFRQLELLSFLSSELHKAFSPYFSGKTFAEAEQAVIRSRLDAKLGQFNDLLAQGQSYLIADAFSVADAYAFVILNWTNFIGVPLDAWPETKAYVARIAARPSTRKTLQEEGLAA</sequence>
<evidence type="ECO:0000259" key="1">
    <source>
        <dbReference type="PROSITE" id="PS50404"/>
    </source>
</evidence>
<gene>
    <name evidence="3" type="primary">gstB_4</name>
    <name evidence="3" type="ORF">LA5096_03363</name>
</gene>
<dbReference type="CDD" id="cd03188">
    <property type="entry name" value="GST_C_Beta"/>
    <property type="match status" value="1"/>
</dbReference>
<dbReference type="SUPFAM" id="SSF47616">
    <property type="entry name" value="GST C-terminal domain-like"/>
    <property type="match status" value="1"/>
</dbReference>
<keyword evidence="4" id="KW-1185">Reference proteome</keyword>
<dbReference type="InterPro" id="IPR010987">
    <property type="entry name" value="Glutathione-S-Trfase_C-like"/>
</dbReference>
<dbReference type="Gene3D" id="1.20.1050.10">
    <property type="match status" value="1"/>
</dbReference>
<dbReference type="STRING" id="311410.LA5095_00222"/>
<accession>A0A0M6ZPX1</accession>
<dbReference type="AlphaFoldDB" id="A0A0M6ZPX1"/>
<dbReference type="GeneID" id="97670710"/>
<dbReference type="SFLD" id="SFLDG00358">
    <property type="entry name" value="Main_(cytGST)"/>
    <property type="match status" value="1"/>
</dbReference>
<feature type="domain" description="GST C-terminal" evidence="2">
    <location>
        <begin position="87"/>
        <end position="204"/>
    </location>
</feature>
<dbReference type="InterPro" id="IPR036282">
    <property type="entry name" value="Glutathione-S-Trfase_C_sf"/>
</dbReference>
<keyword evidence="3" id="KW-0808">Transferase</keyword>
<dbReference type="InterPro" id="IPR040079">
    <property type="entry name" value="Glutathione_S-Trfase"/>
</dbReference>
<dbReference type="SFLD" id="SFLDS00019">
    <property type="entry name" value="Glutathione_Transferase_(cytos"/>
    <property type="match status" value="1"/>
</dbReference>
<dbReference type="Gene3D" id="3.40.30.10">
    <property type="entry name" value="Glutaredoxin"/>
    <property type="match status" value="1"/>
</dbReference>
<evidence type="ECO:0000313" key="4">
    <source>
        <dbReference type="Proteomes" id="UP000049983"/>
    </source>
</evidence>
<dbReference type="CDD" id="cd03057">
    <property type="entry name" value="GST_N_Beta"/>
    <property type="match status" value="1"/>
</dbReference>
<dbReference type="GO" id="GO:0004364">
    <property type="term" value="F:glutathione transferase activity"/>
    <property type="evidence" value="ECO:0007669"/>
    <property type="project" value="UniProtKB-EC"/>
</dbReference>
<dbReference type="OrthoDB" id="7583243at2"/>
<protein>
    <submittedName>
        <fullName evidence="3">Glutathione S-transferase GST-6.0</fullName>
        <ecNumber evidence="3">2.5.1.18</ecNumber>
    </submittedName>
</protein>
<organism evidence="3 4">
    <name type="scientific">Roseibium album</name>
    <dbReference type="NCBI Taxonomy" id="311410"/>
    <lineage>
        <taxon>Bacteria</taxon>
        <taxon>Pseudomonadati</taxon>
        <taxon>Pseudomonadota</taxon>
        <taxon>Alphaproteobacteria</taxon>
        <taxon>Hyphomicrobiales</taxon>
        <taxon>Stappiaceae</taxon>
        <taxon>Roseibium</taxon>
    </lineage>
</organism>
<dbReference type="SFLD" id="SFLDG01150">
    <property type="entry name" value="Main.1:_Beta-like"/>
    <property type="match status" value="1"/>
</dbReference>
<dbReference type="Pfam" id="PF00043">
    <property type="entry name" value="GST_C"/>
    <property type="match status" value="1"/>
</dbReference>
<dbReference type="InterPro" id="IPR004046">
    <property type="entry name" value="GST_C"/>
</dbReference>
<dbReference type="Pfam" id="PF13409">
    <property type="entry name" value="GST_N_2"/>
    <property type="match status" value="1"/>
</dbReference>
<dbReference type="InterPro" id="IPR004045">
    <property type="entry name" value="Glutathione_S-Trfase_N"/>
</dbReference>
<dbReference type="PROSITE" id="PS50404">
    <property type="entry name" value="GST_NTER"/>
    <property type="match status" value="1"/>
</dbReference>
<dbReference type="PANTHER" id="PTHR44051:SF8">
    <property type="entry name" value="GLUTATHIONE S-TRANSFERASE GSTA"/>
    <property type="match status" value="1"/>
</dbReference>
<dbReference type="Proteomes" id="UP000049983">
    <property type="component" value="Unassembled WGS sequence"/>
</dbReference>
<dbReference type="RefSeq" id="WP_055111200.1">
    <property type="nucleotide sequence ID" value="NZ_CXWA01000006.1"/>
</dbReference>
<feature type="domain" description="GST N-terminal" evidence="1">
    <location>
        <begin position="1"/>
        <end position="81"/>
    </location>
</feature>
<dbReference type="PROSITE" id="PS50405">
    <property type="entry name" value="GST_CTER"/>
    <property type="match status" value="1"/>
</dbReference>
<dbReference type="EMBL" id="CXWC01000011">
    <property type="protein sequence ID" value="CTQ72744.1"/>
    <property type="molecule type" value="Genomic_DNA"/>
</dbReference>
<reference evidence="4" key="1">
    <citation type="submission" date="2015-07" db="EMBL/GenBank/DDBJ databases">
        <authorList>
            <person name="Rodrigo-Torres Lidia"/>
            <person name="Arahal R.David."/>
        </authorList>
    </citation>
    <scope>NUCLEOTIDE SEQUENCE [LARGE SCALE GENOMIC DNA]</scope>
    <source>
        <strain evidence="4">CECT 5096</strain>
    </source>
</reference>